<dbReference type="GO" id="GO:0005886">
    <property type="term" value="C:plasma membrane"/>
    <property type="evidence" value="ECO:0007669"/>
    <property type="project" value="TreeGrafter"/>
</dbReference>
<comment type="similarity">
    <text evidence="3">Belongs to the methyl-accepting chemotaxis (MCP) protein family.</text>
</comment>
<evidence type="ECO:0000256" key="4">
    <source>
        <dbReference type="PROSITE-ProRule" id="PRU00284"/>
    </source>
</evidence>
<keyword evidence="5" id="KW-1133">Transmembrane helix</keyword>
<dbReference type="SUPFAM" id="SSF58104">
    <property type="entry name" value="Methyl-accepting chemotaxis protein (MCP) signaling domain"/>
    <property type="match status" value="1"/>
</dbReference>
<comment type="subcellular location">
    <subcellularLocation>
        <location evidence="1">Membrane</location>
    </subcellularLocation>
</comment>
<gene>
    <name evidence="8" type="ORF">EV685_0744</name>
</gene>
<dbReference type="Proteomes" id="UP000293433">
    <property type="component" value="Unassembled WGS sequence"/>
</dbReference>
<dbReference type="FunFam" id="1.10.287.950:FF:000001">
    <property type="entry name" value="Methyl-accepting chemotaxis sensory transducer"/>
    <property type="match status" value="1"/>
</dbReference>
<feature type="transmembrane region" description="Helical" evidence="5">
    <location>
        <begin position="196"/>
        <end position="215"/>
    </location>
</feature>
<feature type="transmembrane region" description="Helical" evidence="5">
    <location>
        <begin position="20"/>
        <end position="39"/>
    </location>
</feature>
<accession>A0A4Q7LV05</accession>
<dbReference type="InterPro" id="IPR003660">
    <property type="entry name" value="HAMP_dom"/>
</dbReference>
<dbReference type="PANTHER" id="PTHR43531:SF14">
    <property type="entry name" value="METHYL-ACCEPTING CHEMOTAXIS PROTEIN I-RELATED"/>
    <property type="match status" value="1"/>
</dbReference>
<keyword evidence="5" id="KW-0472">Membrane</keyword>
<dbReference type="AlphaFoldDB" id="A0A4Q7LV05"/>
<evidence type="ECO:0000256" key="1">
    <source>
        <dbReference type="ARBA" id="ARBA00004370"/>
    </source>
</evidence>
<feature type="domain" description="HAMP" evidence="7">
    <location>
        <begin position="231"/>
        <end position="272"/>
    </location>
</feature>
<evidence type="ECO:0000313" key="8">
    <source>
        <dbReference type="EMBL" id="RZS58451.1"/>
    </source>
</evidence>
<dbReference type="GO" id="GO:0006935">
    <property type="term" value="P:chemotaxis"/>
    <property type="evidence" value="ECO:0007669"/>
    <property type="project" value="InterPro"/>
</dbReference>
<evidence type="ECO:0000259" key="7">
    <source>
        <dbReference type="PROSITE" id="PS50885"/>
    </source>
</evidence>
<keyword evidence="8" id="KW-0675">Receptor</keyword>
<name>A0A4Q7LV05_9BURK</name>
<dbReference type="Pfam" id="PF12729">
    <property type="entry name" value="4HB_MCP_1"/>
    <property type="match status" value="1"/>
</dbReference>
<keyword evidence="9" id="KW-1185">Reference proteome</keyword>
<protein>
    <submittedName>
        <fullName evidence="8">Methyl-accepting chemotaxis protein/methyl-accepting chemotaxis protein-1 (Serine sensor receptor)</fullName>
    </submittedName>
</protein>
<evidence type="ECO:0000256" key="3">
    <source>
        <dbReference type="ARBA" id="ARBA00029447"/>
    </source>
</evidence>
<keyword evidence="5" id="KW-0812">Transmembrane</keyword>
<feature type="domain" description="Methyl-accepting transducer" evidence="6">
    <location>
        <begin position="277"/>
        <end position="506"/>
    </location>
</feature>
<dbReference type="GO" id="GO:0004888">
    <property type="term" value="F:transmembrane signaling receptor activity"/>
    <property type="evidence" value="ECO:0007669"/>
    <property type="project" value="InterPro"/>
</dbReference>
<evidence type="ECO:0000256" key="2">
    <source>
        <dbReference type="ARBA" id="ARBA00022481"/>
    </source>
</evidence>
<comment type="caution">
    <text evidence="8">The sequence shown here is derived from an EMBL/GenBank/DDBJ whole genome shotgun (WGS) entry which is preliminary data.</text>
</comment>
<sequence length="533" mass="55800">MNPVRRLFGQLPLGRQLQAAFAAVLALMLLVGVIAVSSLDQLEAASSRLSGRWLSGVGHLSGARAALVDVRELELKHSRTDDRSYHAEYEEKMAEAGKSVQTHLAGYRGLIASDEDVASLDALEKAWNDYRKFQGKVVELGRAGQQQDAADISDGASSMAFDESMGALAALTDFNFSSGEQASVAATAVMARSRQVLFGLIGVALLLGIGLAWGLSRHVLGQLGGEPALAVNVATAVAAGDLRTPVPVRAGDEHSLMRRLRDMQASLVHAVSDVRQGSESVATASAQIAQGNQDLSERTEQQASALQETAATMDMLGATVRANADNARQANQLALGASAVATQGGDVVARVVDTMQDINQSSKKIADIISVIDGIAFQTNILALNAAVEAARAGEQGRGFAVVASEVRNLAQRSAGAAREIKSLIHASVERVEHGTSLVDQAGRTMTEIVDAIRRVSDIVAEISSASTEQSDSVAQVGAAIQQMDQATQQNAALVEQTAAAAESMRQQVGQLLDAVAVFRTDAASEAMSVAGR</sequence>
<dbReference type="PROSITE" id="PS50111">
    <property type="entry name" value="CHEMOTAXIS_TRANSDUC_2"/>
    <property type="match status" value="1"/>
</dbReference>
<dbReference type="InterPro" id="IPR004089">
    <property type="entry name" value="MCPsignal_dom"/>
</dbReference>
<dbReference type="PROSITE" id="PS50885">
    <property type="entry name" value="HAMP"/>
    <property type="match status" value="1"/>
</dbReference>
<evidence type="ECO:0000259" key="6">
    <source>
        <dbReference type="PROSITE" id="PS50111"/>
    </source>
</evidence>
<dbReference type="PANTHER" id="PTHR43531">
    <property type="entry name" value="PROTEIN ICFG"/>
    <property type="match status" value="1"/>
</dbReference>
<dbReference type="Gene3D" id="1.10.287.950">
    <property type="entry name" value="Methyl-accepting chemotaxis protein"/>
    <property type="match status" value="1"/>
</dbReference>
<evidence type="ECO:0000313" key="9">
    <source>
        <dbReference type="Proteomes" id="UP000293433"/>
    </source>
</evidence>
<dbReference type="InterPro" id="IPR004090">
    <property type="entry name" value="Chemotax_Me-accpt_rcpt"/>
</dbReference>
<dbReference type="Pfam" id="PF00015">
    <property type="entry name" value="MCPsignal"/>
    <property type="match status" value="1"/>
</dbReference>
<reference evidence="8 9" key="1">
    <citation type="submission" date="2019-02" db="EMBL/GenBank/DDBJ databases">
        <title>Genomic Encyclopedia of Type Strains, Phase IV (KMG-IV): sequencing the most valuable type-strain genomes for metagenomic binning, comparative biology and taxonomic classification.</title>
        <authorList>
            <person name="Goeker M."/>
        </authorList>
    </citation>
    <scope>NUCLEOTIDE SEQUENCE [LARGE SCALE GENOMIC DNA]</scope>
    <source>
        <strain evidence="8 9">DSM 10617</strain>
    </source>
</reference>
<dbReference type="SMART" id="SM00283">
    <property type="entry name" value="MA"/>
    <property type="match status" value="1"/>
</dbReference>
<dbReference type="CDD" id="cd11386">
    <property type="entry name" value="MCP_signal"/>
    <property type="match status" value="1"/>
</dbReference>
<dbReference type="InterPro" id="IPR051310">
    <property type="entry name" value="MCP_chemotaxis"/>
</dbReference>
<dbReference type="RefSeq" id="WP_275938338.1">
    <property type="nucleotide sequence ID" value="NZ_SGWV01000007.1"/>
</dbReference>
<evidence type="ECO:0000256" key="5">
    <source>
        <dbReference type="SAM" id="Phobius"/>
    </source>
</evidence>
<dbReference type="PRINTS" id="PR00260">
    <property type="entry name" value="CHEMTRNSDUCR"/>
</dbReference>
<keyword evidence="2" id="KW-0488">Methylation</keyword>
<organism evidence="8 9">
    <name type="scientific">Sphaerotilus mobilis</name>
    <dbReference type="NCBI Taxonomy" id="47994"/>
    <lineage>
        <taxon>Bacteria</taxon>
        <taxon>Pseudomonadati</taxon>
        <taxon>Pseudomonadota</taxon>
        <taxon>Betaproteobacteria</taxon>
        <taxon>Burkholderiales</taxon>
        <taxon>Sphaerotilaceae</taxon>
        <taxon>Sphaerotilus</taxon>
    </lineage>
</organism>
<proteinExistence type="inferred from homology"/>
<dbReference type="GO" id="GO:0007165">
    <property type="term" value="P:signal transduction"/>
    <property type="evidence" value="ECO:0007669"/>
    <property type="project" value="UniProtKB-KW"/>
</dbReference>
<keyword evidence="4" id="KW-0807">Transducer</keyword>
<dbReference type="InterPro" id="IPR024478">
    <property type="entry name" value="HlyB_4HB_MCP"/>
</dbReference>
<dbReference type="EMBL" id="SGWV01000007">
    <property type="protein sequence ID" value="RZS58451.1"/>
    <property type="molecule type" value="Genomic_DNA"/>
</dbReference>